<dbReference type="PANTHER" id="PTHR30075">
    <property type="entry name" value="GLYCYL-TRNA SYNTHETASE"/>
    <property type="match status" value="1"/>
</dbReference>
<dbReference type="PANTHER" id="PTHR30075:SF2">
    <property type="entry name" value="GLYCINE--TRNA LIGASE, CHLOROPLASTIC_MITOCHONDRIAL 2"/>
    <property type="match status" value="1"/>
</dbReference>
<dbReference type="AlphaFoldDB" id="Q6NAY3"/>
<dbReference type="HAMAP" id="MF_00255">
    <property type="entry name" value="Gly_tRNA_synth_beta"/>
    <property type="match status" value="1"/>
</dbReference>
<dbReference type="eggNOG" id="COG0751">
    <property type="taxonomic scope" value="Bacteria"/>
</dbReference>
<dbReference type="GO" id="GO:0005829">
    <property type="term" value="C:cytosol"/>
    <property type="evidence" value="ECO:0007669"/>
    <property type="project" value="TreeGrafter"/>
</dbReference>
<evidence type="ECO:0000256" key="7">
    <source>
        <dbReference type="ARBA" id="ARBA00022840"/>
    </source>
</evidence>
<evidence type="ECO:0000313" key="14">
    <source>
        <dbReference type="EMBL" id="WCL91178.1"/>
    </source>
</evidence>
<comment type="similarity">
    <text evidence="2 11">Belongs to the class-II aminoacyl-tRNA synthetase family.</text>
</comment>
<dbReference type="PRINTS" id="PR01045">
    <property type="entry name" value="TRNASYNTHGB"/>
</dbReference>
<dbReference type="GO" id="GO:0004820">
    <property type="term" value="F:glycine-tRNA ligase activity"/>
    <property type="evidence" value="ECO:0007669"/>
    <property type="project" value="UniProtKB-UniRule"/>
</dbReference>
<keyword evidence="15" id="KW-1185">Reference proteome</keyword>
<dbReference type="GO" id="GO:0006426">
    <property type="term" value="P:glycyl-tRNA aminoacylation"/>
    <property type="evidence" value="ECO:0007669"/>
    <property type="project" value="UniProtKB-UniRule"/>
</dbReference>
<evidence type="ECO:0000256" key="10">
    <source>
        <dbReference type="ARBA" id="ARBA00047937"/>
    </source>
</evidence>
<dbReference type="InterPro" id="IPR015944">
    <property type="entry name" value="Gly-tRNA-synth_bsu"/>
</dbReference>
<dbReference type="GeneID" id="66892066"/>
<evidence type="ECO:0000259" key="12">
    <source>
        <dbReference type="Pfam" id="PF05746"/>
    </source>
</evidence>
<dbReference type="GO" id="GO:0005524">
    <property type="term" value="F:ATP binding"/>
    <property type="evidence" value="ECO:0007669"/>
    <property type="project" value="UniProtKB-UniRule"/>
</dbReference>
<keyword evidence="8 11" id="KW-0648">Protein biosynthesis</keyword>
<comment type="catalytic activity">
    <reaction evidence="10 11">
        <text>tRNA(Gly) + glycine + ATP = glycyl-tRNA(Gly) + AMP + diphosphate</text>
        <dbReference type="Rhea" id="RHEA:16013"/>
        <dbReference type="Rhea" id="RHEA-COMP:9664"/>
        <dbReference type="Rhea" id="RHEA-COMP:9683"/>
        <dbReference type="ChEBI" id="CHEBI:30616"/>
        <dbReference type="ChEBI" id="CHEBI:33019"/>
        <dbReference type="ChEBI" id="CHEBI:57305"/>
        <dbReference type="ChEBI" id="CHEBI:78442"/>
        <dbReference type="ChEBI" id="CHEBI:78522"/>
        <dbReference type="ChEBI" id="CHEBI:456215"/>
        <dbReference type="EC" id="6.1.1.14"/>
    </reaction>
</comment>
<dbReference type="InterPro" id="IPR006194">
    <property type="entry name" value="Gly-tRNA-synth_heterodimer"/>
</dbReference>
<dbReference type="Proteomes" id="UP000001426">
    <property type="component" value="Chromosome"/>
</dbReference>
<dbReference type="SUPFAM" id="SSF109604">
    <property type="entry name" value="HD-domain/PDEase-like"/>
    <property type="match status" value="1"/>
</dbReference>
<evidence type="ECO:0000256" key="4">
    <source>
        <dbReference type="ARBA" id="ARBA00022490"/>
    </source>
</evidence>
<sequence>MPDLLLELFSEEIPARMQGKAADDLKRLVTDKLVAEGLVYEGAKAFATPRRLTLTVHGIPARQPDLKDERKGPKVGAPDAAVQGFLKATGLASLDEAKIQRDPKKGDFYVALIEKPGKPAIDVIAQFLPVIVRTFPWPKSMRWGARSARPGALQWVRPLHSIIATFGMETEEPDVVHFNVDGIEAGQTTRGHRFMAPDEFSVRRFEDYEAKLFAAKVVLDSARRKDIILADAKTLAQAQNYELVEDQGLLDEVSGLVEWPVALMGSFDKDFLSIPDEVIRATIRANQKCFVVADPATGKLANKFILTANIEASDGGAAITAGNERVIRARLSDAKFFYDTDLKTKLEDRLPKFDQIVFHEKLGTQAERIARIERLAAEIAPLVGADVEKTKRAAKLCKADLLTEVVGEFPELQGLMGKYYALAQGEDASVAAACEEHYKPQGPADRVPTDPVSIAVALADKLDTLVGFWAIDEKPTGSKDPYALRRAALGVIRLLLETGVGISLRVLIQEAYFSVLLAFQYGSYYVFLRQLEGFSFATVTCHFRDKEDRFYARLDRSSPVFICEAKDEKERYSESSVTFASHLEHNYNLLKELVSPDTLAADLLSFFADRLKVQLRDQGARHDLVDAVFALEGQDDILMIVRRVEALAAFLATDDGKNLLAGTKRAANILAIEEKKDGRTFAGSPDEALMTNIEKHLWRTIQSTVVEANDHVRNEDFESAMETLSTLRSAVDSFFAKESGIKVNADDKAVRENRLKLLNEIRAATRAVADFSKIQD</sequence>
<keyword evidence="9 11" id="KW-0030">Aminoacyl-tRNA synthetase</keyword>
<reference evidence="13 15" key="2">
    <citation type="journal article" date="2004" name="Nat. Biotechnol.">
        <title>Complete genome sequence of the metabolically versatile photosynthetic bacterium Rhodopseudomonas palustris.</title>
        <authorList>
            <person name="Larimer F.W."/>
            <person name="Chain P."/>
            <person name="Hauser L."/>
            <person name="Lamerdin J."/>
            <person name="Malfatti S."/>
            <person name="Do L."/>
            <person name="Land M.L."/>
            <person name="Pelletier D.A."/>
            <person name="Beatty J.T."/>
            <person name="Lang A.S."/>
            <person name="Tabita F.R."/>
            <person name="Gibson J.L."/>
            <person name="Hanson T.E."/>
            <person name="Bobst C."/>
            <person name="Torres J.L."/>
            <person name="Peres C."/>
            <person name="Harrison F.H."/>
            <person name="Gibson J."/>
            <person name="Harwood C.S."/>
        </authorList>
    </citation>
    <scope>NUCLEOTIDE SEQUENCE [LARGE SCALE GENOMIC DNA]</scope>
    <source>
        <strain evidence="15">ATCC BAA-98 / CGA009</strain>
        <strain evidence="13">CGA009</strain>
    </source>
</reference>
<reference evidence="14" key="1">
    <citation type="submission" date="2003-07" db="EMBL/GenBank/DDBJ databases">
        <authorList>
            <consortium name="Rhodopseudomonas genome consortium"/>
            <person name="Larimer F."/>
            <person name="Harwood C."/>
        </authorList>
    </citation>
    <scope>NUCLEOTIDE SEQUENCE</scope>
    <source>
        <strain evidence="14">CGA009</strain>
    </source>
</reference>
<dbReference type="KEGG" id="rpa:TX73_005380"/>
<dbReference type="PROSITE" id="PS50861">
    <property type="entry name" value="AA_TRNA_LIGASE_II_GLYAB"/>
    <property type="match status" value="1"/>
</dbReference>
<keyword evidence="6 11" id="KW-0547">Nucleotide-binding</keyword>
<comment type="subcellular location">
    <subcellularLocation>
        <location evidence="1 11">Cytoplasm</location>
    </subcellularLocation>
</comment>
<dbReference type="HOGENOM" id="CLU_007220_2_1_5"/>
<evidence type="ECO:0000313" key="15">
    <source>
        <dbReference type="Proteomes" id="UP000001426"/>
    </source>
</evidence>
<evidence type="ECO:0000256" key="3">
    <source>
        <dbReference type="ARBA" id="ARBA00011209"/>
    </source>
</evidence>
<accession>Q6NAY3</accession>
<evidence type="ECO:0000313" key="13">
    <source>
        <dbReference type="EMBL" id="CAE26490.1"/>
    </source>
</evidence>
<organism evidence="13">
    <name type="scientific">Rhodopseudomonas palustris (strain ATCC BAA-98 / CGA009)</name>
    <dbReference type="NCBI Taxonomy" id="258594"/>
    <lineage>
        <taxon>Bacteria</taxon>
        <taxon>Pseudomonadati</taxon>
        <taxon>Pseudomonadota</taxon>
        <taxon>Alphaproteobacteria</taxon>
        <taxon>Hyphomicrobiales</taxon>
        <taxon>Nitrobacteraceae</taxon>
        <taxon>Rhodopseudomonas</taxon>
    </lineage>
</organism>
<feature type="domain" description="DALR anticodon binding" evidence="12">
    <location>
        <begin position="664"/>
        <end position="762"/>
    </location>
</feature>
<evidence type="ECO:0000256" key="5">
    <source>
        <dbReference type="ARBA" id="ARBA00022598"/>
    </source>
</evidence>
<keyword evidence="4 11" id="KW-0963">Cytoplasm</keyword>
<evidence type="ECO:0000256" key="2">
    <source>
        <dbReference type="ARBA" id="ARBA00008226"/>
    </source>
</evidence>
<dbReference type="RefSeq" id="WP_011156611.1">
    <property type="nucleotide sequence ID" value="NZ_CP116810.1"/>
</dbReference>
<dbReference type="GO" id="GO:0004814">
    <property type="term" value="F:arginine-tRNA ligase activity"/>
    <property type="evidence" value="ECO:0007669"/>
    <property type="project" value="InterPro"/>
</dbReference>
<dbReference type="GO" id="GO:0006420">
    <property type="term" value="P:arginyl-tRNA aminoacylation"/>
    <property type="evidence" value="ECO:0007669"/>
    <property type="project" value="InterPro"/>
</dbReference>
<gene>
    <name evidence="13" type="primary">sygB</name>
    <name evidence="11 14" type="synonym">glyS</name>
    <name evidence="13" type="ordered locus">RPA1047</name>
    <name evidence="14" type="ORF">TX73_005380</name>
</gene>
<dbReference type="Pfam" id="PF05746">
    <property type="entry name" value="DALR_1"/>
    <property type="match status" value="1"/>
</dbReference>
<dbReference type="EC" id="6.1.1.14" evidence="11"/>
<dbReference type="PhylomeDB" id="Q6NAY3"/>
<dbReference type="EMBL" id="CP116810">
    <property type="protein sequence ID" value="WCL91178.1"/>
    <property type="molecule type" value="Genomic_DNA"/>
</dbReference>
<keyword evidence="5 11" id="KW-0436">Ligase</keyword>
<evidence type="ECO:0000256" key="11">
    <source>
        <dbReference type="HAMAP-Rule" id="MF_00255"/>
    </source>
</evidence>
<proteinExistence type="inferred from homology"/>
<dbReference type="STRING" id="258594.RPA1047"/>
<keyword evidence="7 11" id="KW-0067">ATP-binding</keyword>
<evidence type="ECO:0000256" key="9">
    <source>
        <dbReference type="ARBA" id="ARBA00023146"/>
    </source>
</evidence>
<evidence type="ECO:0000256" key="6">
    <source>
        <dbReference type="ARBA" id="ARBA00022741"/>
    </source>
</evidence>
<dbReference type="NCBIfam" id="TIGR00211">
    <property type="entry name" value="glyS"/>
    <property type="match status" value="1"/>
</dbReference>
<dbReference type="Pfam" id="PF02092">
    <property type="entry name" value="tRNA_synt_2f"/>
    <property type="match status" value="1"/>
</dbReference>
<evidence type="ECO:0000256" key="1">
    <source>
        <dbReference type="ARBA" id="ARBA00004496"/>
    </source>
</evidence>
<evidence type="ECO:0000256" key="8">
    <source>
        <dbReference type="ARBA" id="ARBA00022917"/>
    </source>
</evidence>
<reference evidence="14" key="3">
    <citation type="submission" date="2022-12" db="EMBL/GenBank/DDBJ databases">
        <title>Complete genome sequence of Rhodopseudomonas palustris CGA0092 and corrections to the R. palustris CGA009 genome sequence.</title>
        <authorList>
            <person name="Mazny B.R."/>
            <person name="Sheff O.F."/>
            <person name="LaSarre B."/>
            <person name="McKinlay A."/>
            <person name="McKinlay J.B."/>
        </authorList>
    </citation>
    <scope>NUCLEOTIDE SEQUENCE</scope>
    <source>
        <strain evidence="14">CGA009</strain>
    </source>
</reference>
<comment type="subunit">
    <text evidence="3 11">Tetramer of two alpha and two beta subunits.</text>
</comment>
<name>Q6NAY3_RHOPA</name>
<dbReference type="InterPro" id="IPR008909">
    <property type="entry name" value="DALR_anticod-bd"/>
</dbReference>
<dbReference type="EMBL" id="BX572596">
    <property type="protein sequence ID" value="CAE26490.1"/>
    <property type="molecule type" value="Genomic_DNA"/>
</dbReference>
<protein>
    <recommendedName>
        <fullName evidence="11">Glycine--tRNA ligase beta subunit</fullName>
        <ecNumber evidence="11">6.1.1.14</ecNumber>
    </recommendedName>
    <alternativeName>
        <fullName evidence="11">Glycyl-tRNA synthetase beta subunit</fullName>
        <shortName evidence="11">GlyRS</shortName>
    </alternativeName>
</protein>